<evidence type="ECO:0000313" key="4">
    <source>
        <dbReference type="Proteomes" id="UP000072520"/>
    </source>
</evidence>
<dbReference type="Proteomes" id="UP000072520">
    <property type="component" value="Unassembled WGS sequence"/>
</dbReference>
<name>A0AB34VKI5_9GAMM</name>
<organism evidence="3 4">
    <name type="scientific">Pantoea stewartii</name>
    <dbReference type="NCBI Taxonomy" id="66269"/>
    <lineage>
        <taxon>Bacteria</taxon>
        <taxon>Pseudomonadati</taxon>
        <taxon>Pseudomonadota</taxon>
        <taxon>Gammaproteobacteria</taxon>
        <taxon>Enterobacterales</taxon>
        <taxon>Erwiniaceae</taxon>
        <taxon>Pantoea</taxon>
    </lineage>
</organism>
<keyword evidence="2" id="KW-0732">Signal</keyword>
<evidence type="ECO:0000256" key="2">
    <source>
        <dbReference type="SAM" id="SignalP"/>
    </source>
</evidence>
<feature type="signal peptide" evidence="2">
    <location>
        <begin position="1"/>
        <end position="19"/>
    </location>
</feature>
<feature type="compositionally biased region" description="Basic and acidic residues" evidence="1">
    <location>
        <begin position="49"/>
        <end position="64"/>
    </location>
</feature>
<comment type="caution">
    <text evidence="3">The sequence shown here is derived from an EMBL/GenBank/DDBJ whole genome shotgun (WGS) entry which is preliminary data.</text>
</comment>
<evidence type="ECO:0008006" key="5">
    <source>
        <dbReference type="Google" id="ProtNLM"/>
    </source>
</evidence>
<dbReference type="RefSeq" id="WP_058708055.1">
    <property type="nucleotide sequence ID" value="NZ_LDSI01000002.1"/>
</dbReference>
<evidence type="ECO:0000256" key="1">
    <source>
        <dbReference type="SAM" id="MobiDB-lite"/>
    </source>
</evidence>
<accession>A0AB34VKI5</accession>
<dbReference type="EMBL" id="LDSI01000002">
    <property type="protein sequence ID" value="KTT01038.1"/>
    <property type="molecule type" value="Genomic_DNA"/>
</dbReference>
<feature type="chain" id="PRO_5044248423" description="Secreted protein" evidence="2">
    <location>
        <begin position="20"/>
        <end position="64"/>
    </location>
</feature>
<evidence type="ECO:0000313" key="3">
    <source>
        <dbReference type="EMBL" id="KTT01038.1"/>
    </source>
</evidence>
<reference evidence="3 4" key="1">
    <citation type="journal article" date="2016" name="Front. Microbiol.">
        <title>Genomic Resource of Rice Seed Associated Bacteria.</title>
        <authorList>
            <person name="Midha S."/>
            <person name="Bansal K."/>
            <person name="Sharma S."/>
            <person name="Kumar N."/>
            <person name="Patil P.P."/>
            <person name="Chaudhry V."/>
            <person name="Patil P.B."/>
        </authorList>
    </citation>
    <scope>NUCLEOTIDE SEQUENCE [LARGE SCALE GENOMIC DNA]</scope>
    <source>
        <strain evidence="3 4">RSA13</strain>
    </source>
</reference>
<gene>
    <name evidence="3" type="ORF">RSA13_01045</name>
</gene>
<feature type="region of interest" description="Disordered" evidence="1">
    <location>
        <begin position="45"/>
        <end position="64"/>
    </location>
</feature>
<proteinExistence type="predicted"/>
<dbReference type="AlphaFoldDB" id="A0AB34VKI5"/>
<protein>
    <recommendedName>
        <fullName evidence="5">Secreted protein</fullName>
    </recommendedName>
</protein>
<sequence>MRKSLAVAWMFLIVSFGSAAQSLVHSRHDPTHLVGLKTYISLADTPESPDEHVREKQHDVGNAL</sequence>